<dbReference type="EMBL" id="LCDB01000028">
    <property type="protein sequence ID" value="KKS43647.1"/>
    <property type="molecule type" value="Genomic_DNA"/>
</dbReference>
<evidence type="ECO:0000313" key="2">
    <source>
        <dbReference type="Proteomes" id="UP000033986"/>
    </source>
</evidence>
<gene>
    <name evidence="1" type="ORF">UV07_C0028G0005</name>
</gene>
<evidence type="ECO:0008006" key="3">
    <source>
        <dbReference type="Google" id="ProtNLM"/>
    </source>
</evidence>
<comment type="caution">
    <text evidence="1">The sequence shown here is derived from an EMBL/GenBank/DDBJ whole genome shotgun (WGS) entry which is preliminary data.</text>
</comment>
<evidence type="ECO:0000313" key="1">
    <source>
        <dbReference type="EMBL" id="KKS43647.1"/>
    </source>
</evidence>
<proteinExistence type="predicted"/>
<dbReference type="InterPro" id="IPR014942">
    <property type="entry name" value="AbiEii"/>
</dbReference>
<dbReference type="Proteomes" id="UP000033986">
    <property type="component" value="Unassembled WGS sequence"/>
</dbReference>
<dbReference type="Pfam" id="PF08843">
    <property type="entry name" value="AbiEii"/>
    <property type="match status" value="2"/>
</dbReference>
<accession>A0A0G0Z4L1</accession>
<reference evidence="1 2" key="1">
    <citation type="journal article" date="2015" name="Nature">
        <title>rRNA introns, odd ribosomes, and small enigmatic genomes across a large radiation of phyla.</title>
        <authorList>
            <person name="Brown C.T."/>
            <person name="Hug L.A."/>
            <person name="Thomas B.C."/>
            <person name="Sharon I."/>
            <person name="Castelle C.J."/>
            <person name="Singh A."/>
            <person name="Wilkins M.J."/>
            <person name="Williams K.H."/>
            <person name="Banfield J.F."/>
        </authorList>
    </citation>
    <scope>NUCLEOTIDE SEQUENCE [LARGE SCALE GENOMIC DNA]</scope>
</reference>
<protein>
    <recommendedName>
        <fullName evidence="3">Nucleotidyl transferase AbiEii toxin, Type IV TA system</fullName>
    </recommendedName>
</protein>
<sequence length="216" mass="25213">MFSQTLLPHTIRGLPKLAAVSTIKKAYLAGGTALALQLGHRISEDLDFFIPLEFKELSLINELKHLGNFREDQQSWQTIIGEFEGTKFSIFYYPYEIIDPFLTYEGLNVVGKKDIAAMKIHALEDRGTKRDFVDVYFLSKEFSLEQMFEFYDQKYHRLDDHLFHIIKSLNYFADADSTEDKTPKMLNGIPWEKTWNSVKTFFEREALRLAKSHLDL</sequence>
<name>A0A0G0Z4L1_9BACT</name>
<dbReference type="AlphaFoldDB" id="A0A0G0Z4L1"/>
<organism evidence="1 2">
    <name type="scientific">Candidatus Azambacteria bacterium GW2011_GWB1_42_17</name>
    <dbReference type="NCBI Taxonomy" id="1618615"/>
    <lineage>
        <taxon>Bacteria</taxon>
        <taxon>Candidatus Azamiibacteriota</taxon>
    </lineage>
</organism>